<accession>W4LJF2</accession>
<dbReference type="AlphaFoldDB" id="W4LJF2"/>
<evidence type="ECO:0000259" key="3">
    <source>
        <dbReference type="Pfam" id="PF01408"/>
    </source>
</evidence>
<evidence type="ECO:0000256" key="1">
    <source>
        <dbReference type="ARBA" id="ARBA00010928"/>
    </source>
</evidence>
<gene>
    <name evidence="4" type="ORF">ETSY1_19590</name>
</gene>
<dbReference type="InterPro" id="IPR036291">
    <property type="entry name" value="NAD(P)-bd_dom_sf"/>
</dbReference>
<comment type="similarity">
    <text evidence="1">Belongs to the Gfo/Idh/MocA family.</text>
</comment>
<dbReference type="SUPFAM" id="SSF52374">
    <property type="entry name" value="Nucleotidylyl transferase"/>
    <property type="match status" value="1"/>
</dbReference>
<dbReference type="PANTHER" id="PTHR22604">
    <property type="entry name" value="OXIDOREDUCTASES"/>
    <property type="match status" value="1"/>
</dbReference>
<dbReference type="GO" id="GO:0016491">
    <property type="term" value="F:oxidoreductase activity"/>
    <property type="evidence" value="ECO:0007669"/>
    <property type="project" value="UniProtKB-KW"/>
</dbReference>
<organism evidence="4 5">
    <name type="scientific">Entotheonella factor</name>
    <dbReference type="NCBI Taxonomy" id="1429438"/>
    <lineage>
        <taxon>Bacteria</taxon>
        <taxon>Pseudomonadati</taxon>
        <taxon>Nitrospinota/Tectimicrobiota group</taxon>
        <taxon>Candidatus Tectimicrobiota</taxon>
        <taxon>Candidatus Entotheonellia</taxon>
        <taxon>Candidatus Entotheonellales</taxon>
        <taxon>Candidatus Entotheonellaceae</taxon>
        <taxon>Candidatus Entotheonella</taxon>
    </lineage>
</organism>
<dbReference type="InterPro" id="IPR050984">
    <property type="entry name" value="Gfo/Idh/MocA_domain"/>
</dbReference>
<reference evidence="4 5" key="1">
    <citation type="journal article" date="2014" name="Nature">
        <title>An environmental bacterial taxon with a large and distinct metabolic repertoire.</title>
        <authorList>
            <person name="Wilson M.C."/>
            <person name="Mori T."/>
            <person name="Ruckert C."/>
            <person name="Uria A.R."/>
            <person name="Helf M.J."/>
            <person name="Takada K."/>
            <person name="Gernert C."/>
            <person name="Steffens U.A."/>
            <person name="Heycke N."/>
            <person name="Schmitt S."/>
            <person name="Rinke C."/>
            <person name="Helfrich E.J."/>
            <person name="Brachmann A.O."/>
            <person name="Gurgui C."/>
            <person name="Wakimoto T."/>
            <person name="Kracht M."/>
            <person name="Crusemann M."/>
            <person name="Hentschel U."/>
            <person name="Abe I."/>
            <person name="Matsunaga S."/>
            <person name="Kalinowski J."/>
            <person name="Takeyama H."/>
            <person name="Piel J."/>
        </authorList>
    </citation>
    <scope>NUCLEOTIDE SEQUENCE [LARGE SCALE GENOMIC DNA]</scope>
    <source>
        <strain evidence="5">TSY1</strain>
    </source>
</reference>
<dbReference type="HOGENOM" id="CLU_1088548_0_0_7"/>
<protein>
    <recommendedName>
        <fullName evidence="3">Gfo/Idh/MocA-like oxidoreductase N-terminal domain-containing protein</fullName>
    </recommendedName>
</protein>
<dbReference type="PANTHER" id="PTHR22604:SF105">
    <property type="entry name" value="TRANS-1,2-DIHYDROBENZENE-1,2-DIOL DEHYDROGENASE"/>
    <property type="match status" value="1"/>
</dbReference>
<evidence type="ECO:0000313" key="5">
    <source>
        <dbReference type="Proteomes" id="UP000019141"/>
    </source>
</evidence>
<proteinExistence type="inferred from homology"/>
<dbReference type="GO" id="GO:0000166">
    <property type="term" value="F:nucleotide binding"/>
    <property type="evidence" value="ECO:0007669"/>
    <property type="project" value="InterPro"/>
</dbReference>
<name>W4LJF2_ENTF1</name>
<feature type="domain" description="Gfo/Idh/MocA-like oxidoreductase N-terminal" evidence="3">
    <location>
        <begin position="100"/>
        <end position="214"/>
    </location>
</feature>
<keyword evidence="2" id="KW-0560">Oxidoreductase</keyword>
<dbReference type="Gene3D" id="3.40.50.620">
    <property type="entry name" value="HUPs"/>
    <property type="match status" value="1"/>
</dbReference>
<dbReference type="InterPro" id="IPR000683">
    <property type="entry name" value="Gfo/Idh/MocA-like_OxRdtase_N"/>
</dbReference>
<comment type="caution">
    <text evidence="4">The sequence shown here is derived from an EMBL/GenBank/DDBJ whole genome shotgun (WGS) entry which is preliminary data.</text>
</comment>
<dbReference type="InterPro" id="IPR014729">
    <property type="entry name" value="Rossmann-like_a/b/a_fold"/>
</dbReference>
<dbReference type="Proteomes" id="UP000019141">
    <property type="component" value="Unassembled WGS sequence"/>
</dbReference>
<dbReference type="Pfam" id="PF01408">
    <property type="entry name" value="GFO_IDH_MocA"/>
    <property type="match status" value="1"/>
</dbReference>
<sequence>MGVTTEQYDIERGKMNVVDSLIRRIDNVRSSGFADEIVVEDHEGQKIEDIQKFNVDVFVLGSDWRGKFDYLNEYCEVIYLDRTKNVSSTDIRSERNGVVRLGIVGTGRIAERTMQALRYVSGVATMAIYNPHTSSAKDFAKRFEIDNALDDYESFLCKIDAVYIASPHETHYDYSRRALLASRHVLCEKPMALRESETRELFELSRQKGMILMEAIKTAYAPGFLKLLAIAKGGRIGAIRDVEASYTKLVPPRLE</sequence>
<evidence type="ECO:0000256" key="2">
    <source>
        <dbReference type="ARBA" id="ARBA00023002"/>
    </source>
</evidence>
<dbReference type="SUPFAM" id="SSF51735">
    <property type="entry name" value="NAD(P)-binding Rossmann-fold domains"/>
    <property type="match status" value="1"/>
</dbReference>
<keyword evidence="5" id="KW-1185">Reference proteome</keyword>
<dbReference type="Gene3D" id="3.40.50.720">
    <property type="entry name" value="NAD(P)-binding Rossmann-like Domain"/>
    <property type="match status" value="1"/>
</dbReference>
<evidence type="ECO:0000313" key="4">
    <source>
        <dbReference type="EMBL" id="ETW98238.1"/>
    </source>
</evidence>
<dbReference type="PATRIC" id="fig|1429438.4.peg.3820"/>
<dbReference type="EMBL" id="AZHW01000573">
    <property type="protein sequence ID" value="ETW98238.1"/>
    <property type="molecule type" value="Genomic_DNA"/>
</dbReference>